<dbReference type="GO" id="GO:0046872">
    <property type="term" value="F:metal ion binding"/>
    <property type="evidence" value="ECO:0007669"/>
    <property type="project" value="UniProtKB-KW"/>
</dbReference>
<dbReference type="EMBL" id="CAFBPS010000002">
    <property type="protein sequence ID" value="CAB5017224.1"/>
    <property type="molecule type" value="Genomic_DNA"/>
</dbReference>
<reference evidence="20" key="1">
    <citation type="submission" date="2020-05" db="EMBL/GenBank/DDBJ databases">
        <authorList>
            <person name="Chiriac C."/>
            <person name="Salcher M."/>
            <person name="Ghai R."/>
            <person name="Kavagutti S V."/>
        </authorList>
    </citation>
    <scope>NUCLEOTIDE SEQUENCE</scope>
</reference>
<comment type="cofactor">
    <cofactor evidence="1">
        <name>Zn(2+)</name>
        <dbReference type="ChEBI" id="CHEBI:29105"/>
    </cofactor>
</comment>
<gene>
    <name evidence="15" type="ORF">UFOPK2658_00053</name>
    <name evidence="16" type="ORF">UFOPK2880_00020</name>
    <name evidence="17" type="ORF">UFOPK3004_00009</name>
    <name evidence="18" type="ORF">UFOPK3304_00393</name>
    <name evidence="19" type="ORF">UFOPK3494_00808</name>
    <name evidence="20" type="ORF">UFOPK4134_00056</name>
</gene>
<dbReference type="PANTHER" id="PTHR43221:SF1">
    <property type="entry name" value="PROTEASE HTPX"/>
    <property type="match status" value="1"/>
</dbReference>
<evidence type="ECO:0000256" key="12">
    <source>
        <dbReference type="ARBA" id="ARBA00023136"/>
    </source>
</evidence>
<accession>A0A6J7QSX7</accession>
<sequence length="301" mass="32518">MYQQIASNKRRSAALIFGFVLLVVLVGVVVGRLIGGGPLATVVALVIAAVMAFTSYWKSDSIALAVSRAVPADPTTYQRLHNLVEGLCIAGGLPKPKVYIINDPAPNAFATGRNPQHAAIAVTTGLLEKMNRVELEGVVAHELSHIRNYDILVSTIAVTLVGSIALMTDLAIRMMWWNGGRTSRDGDRNNGSNPLALFGFVLLILAPIIAKAMQAAVSRKRETLADVSACQMTRYPPGLISALEKLRADTTTTHSASMATAHMWIEQPLSGVRDGGKLSFFHRMFDTHPPLEERIALLKDL</sequence>
<keyword evidence="6 13" id="KW-0812">Transmembrane</keyword>
<keyword evidence="9" id="KW-0862">Zinc</keyword>
<keyword evidence="11" id="KW-0482">Metalloprotease</keyword>
<evidence type="ECO:0000256" key="1">
    <source>
        <dbReference type="ARBA" id="ARBA00001947"/>
    </source>
</evidence>
<dbReference type="EMBL" id="CAFBMF010000039">
    <property type="protein sequence ID" value="CAB4898470.1"/>
    <property type="molecule type" value="Genomic_DNA"/>
</dbReference>
<evidence type="ECO:0000256" key="7">
    <source>
        <dbReference type="ARBA" id="ARBA00022723"/>
    </source>
</evidence>
<evidence type="ECO:0000256" key="5">
    <source>
        <dbReference type="ARBA" id="ARBA00022670"/>
    </source>
</evidence>
<dbReference type="GO" id="GO:0006508">
    <property type="term" value="P:proteolysis"/>
    <property type="evidence" value="ECO:0007669"/>
    <property type="project" value="UniProtKB-KW"/>
</dbReference>
<dbReference type="CDD" id="cd07340">
    <property type="entry name" value="M48B_Htpx_like"/>
    <property type="match status" value="1"/>
</dbReference>
<evidence type="ECO:0000313" key="15">
    <source>
        <dbReference type="EMBL" id="CAB4705272.1"/>
    </source>
</evidence>
<feature type="domain" description="Peptidase M48" evidence="14">
    <location>
        <begin position="76"/>
        <end position="300"/>
    </location>
</feature>
<feature type="transmembrane region" description="Helical" evidence="13">
    <location>
        <begin position="195"/>
        <end position="213"/>
    </location>
</feature>
<comment type="similarity">
    <text evidence="3">Belongs to the peptidase M48B family.</text>
</comment>
<dbReference type="HAMAP" id="MF_00188">
    <property type="entry name" value="Pept_M48_protease_HtpX"/>
    <property type="match status" value="1"/>
</dbReference>
<proteinExistence type="inferred from homology"/>
<dbReference type="EMBL" id="CAFAAL010000001">
    <property type="protein sequence ID" value="CAB4791158.1"/>
    <property type="molecule type" value="Genomic_DNA"/>
</dbReference>
<keyword evidence="7" id="KW-0479">Metal-binding</keyword>
<dbReference type="Pfam" id="PF01435">
    <property type="entry name" value="Peptidase_M48"/>
    <property type="match status" value="1"/>
</dbReference>
<keyword evidence="8" id="KW-0378">Hydrolase</keyword>
<protein>
    <submittedName>
        <fullName evidence="20">Unannotated protein</fullName>
    </submittedName>
</protein>
<evidence type="ECO:0000313" key="16">
    <source>
        <dbReference type="EMBL" id="CAB4759658.1"/>
    </source>
</evidence>
<evidence type="ECO:0000256" key="10">
    <source>
        <dbReference type="ARBA" id="ARBA00022989"/>
    </source>
</evidence>
<organism evidence="20">
    <name type="scientific">freshwater metagenome</name>
    <dbReference type="NCBI Taxonomy" id="449393"/>
    <lineage>
        <taxon>unclassified sequences</taxon>
        <taxon>metagenomes</taxon>
        <taxon>ecological metagenomes</taxon>
    </lineage>
</organism>
<evidence type="ECO:0000256" key="2">
    <source>
        <dbReference type="ARBA" id="ARBA00004651"/>
    </source>
</evidence>
<evidence type="ECO:0000313" key="17">
    <source>
        <dbReference type="EMBL" id="CAB4791158.1"/>
    </source>
</evidence>
<keyword evidence="4" id="KW-1003">Cell membrane</keyword>
<evidence type="ECO:0000256" key="3">
    <source>
        <dbReference type="ARBA" id="ARBA00009779"/>
    </source>
</evidence>
<keyword evidence="10 13" id="KW-1133">Transmembrane helix</keyword>
<dbReference type="GO" id="GO:0004222">
    <property type="term" value="F:metalloendopeptidase activity"/>
    <property type="evidence" value="ECO:0007669"/>
    <property type="project" value="InterPro"/>
</dbReference>
<dbReference type="EMBL" id="CAEZYH010000001">
    <property type="protein sequence ID" value="CAB4705272.1"/>
    <property type="molecule type" value="Genomic_DNA"/>
</dbReference>
<evidence type="ECO:0000256" key="9">
    <source>
        <dbReference type="ARBA" id="ARBA00022833"/>
    </source>
</evidence>
<dbReference type="EMBL" id="CAEZZP010000001">
    <property type="protein sequence ID" value="CAB4759658.1"/>
    <property type="molecule type" value="Genomic_DNA"/>
</dbReference>
<dbReference type="InterPro" id="IPR022919">
    <property type="entry name" value="Pept_M48_protease_HtpX"/>
</dbReference>
<feature type="transmembrane region" description="Helical" evidence="13">
    <location>
        <begin position="151"/>
        <end position="175"/>
    </location>
</feature>
<dbReference type="Gene3D" id="3.30.2010.10">
    <property type="entry name" value="Metalloproteases ('zincins'), catalytic domain"/>
    <property type="match status" value="1"/>
</dbReference>
<evidence type="ECO:0000313" key="18">
    <source>
        <dbReference type="EMBL" id="CAB4859946.1"/>
    </source>
</evidence>
<feature type="transmembrane region" description="Helical" evidence="13">
    <location>
        <begin position="39"/>
        <end position="57"/>
    </location>
</feature>
<evidence type="ECO:0000313" key="19">
    <source>
        <dbReference type="EMBL" id="CAB4898470.1"/>
    </source>
</evidence>
<dbReference type="AlphaFoldDB" id="A0A6J7QSX7"/>
<evidence type="ECO:0000256" key="4">
    <source>
        <dbReference type="ARBA" id="ARBA00022475"/>
    </source>
</evidence>
<dbReference type="InterPro" id="IPR050083">
    <property type="entry name" value="HtpX_protease"/>
</dbReference>
<name>A0A6J7QSX7_9ZZZZ</name>
<evidence type="ECO:0000313" key="20">
    <source>
        <dbReference type="EMBL" id="CAB5017224.1"/>
    </source>
</evidence>
<dbReference type="GO" id="GO:0005886">
    <property type="term" value="C:plasma membrane"/>
    <property type="evidence" value="ECO:0007669"/>
    <property type="project" value="UniProtKB-SubCell"/>
</dbReference>
<evidence type="ECO:0000256" key="11">
    <source>
        <dbReference type="ARBA" id="ARBA00023049"/>
    </source>
</evidence>
<evidence type="ECO:0000256" key="8">
    <source>
        <dbReference type="ARBA" id="ARBA00022801"/>
    </source>
</evidence>
<evidence type="ECO:0000256" key="6">
    <source>
        <dbReference type="ARBA" id="ARBA00022692"/>
    </source>
</evidence>
<dbReference type="EMBL" id="CAFBLJ010000013">
    <property type="protein sequence ID" value="CAB4859946.1"/>
    <property type="molecule type" value="Genomic_DNA"/>
</dbReference>
<feature type="transmembrane region" description="Helical" evidence="13">
    <location>
        <begin position="12"/>
        <end position="33"/>
    </location>
</feature>
<keyword evidence="12 13" id="KW-0472">Membrane</keyword>
<comment type="subcellular location">
    <subcellularLocation>
        <location evidence="2">Cell membrane</location>
        <topology evidence="2">Multi-pass membrane protein</topology>
    </subcellularLocation>
</comment>
<keyword evidence="5" id="KW-0645">Protease</keyword>
<dbReference type="InterPro" id="IPR001915">
    <property type="entry name" value="Peptidase_M48"/>
</dbReference>
<dbReference type="PANTHER" id="PTHR43221">
    <property type="entry name" value="PROTEASE HTPX"/>
    <property type="match status" value="1"/>
</dbReference>
<evidence type="ECO:0000256" key="13">
    <source>
        <dbReference type="SAM" id="Phobius"/>
    </source>
</evidence>
<evidence type="ECO:0000259" key="14">
    <source>
        <dbReference type="Pfam" id="PF01435"/>
    </source>
</evidence>